<name>A0A8J8MKY7_9FIRM</name>
<dbReference type="KEGG" id="vpy:HZI73_14400"/>
<evidence type="ECO:0000259" key="5">
    <source>
        <dbReference type="PROSITE" id="PS50887"/>
    </source>
</evidence>
<dbReference type="SMART" id="SM00342">
    <property type="entry name" value="HTH_ARAC"/>
    <property type="match status" value="1"/>
</dbReference>
<dbReference type="AlphaFoldDB" id="A0A8J8MKY7"/>
<dbReference type="PROSITE" id="PS01124">
    <property type="entry name" value="HTH_ARAC_FAMILY_2"/>
    <property type="match status" value="1"/>
</dbReference>
<dbReference type="SMART" id="SM00267">
    <property type="entry name" value="GGDEF"/>
    <property type="match status" value="1"/>
</dbReference>
<keyword evidence="3" id="KW-0804">Transcription</keyword>
<keyword evidence="1" id="KW-0805">Transcription regulation</keyword>
<dbReference type="Pfam" id="PF00990">
    <property type="entry name" value="GGDEF"/>
    <property type="match status" value="1"/>
</dbReference>
<dbReference type="NCBIfam" id="TIGR00254">
    <property type="entry name" value="GGDEF"/>
    <property type="match status" value="1"/>
</dbReference>
<accession>A0A8J8MKY7</accession>
<dbReference type="RefSeq" id="WP_212694088.1">
    <property type="nucleotide sequence ID" value="NZ_CP058649.1"/>
</dbReference>
<keyword evidence="7" id="KW-1185">Reference proteome</keyword>
<proteinExistence type="predicted"/>
<feature type="domain" description="HTH araC/xylS-type" evidence="4">
    <location>
        <begin position="11"/>
        <end position="109"/>
    </location>
</feature>
<evidence type="ECO:0000256" key="3">
    <source>
        <dbReference type="ARBA" id="ARBA00023163"/>
    </source>
</evidence>
<dbReference type="PROSITE" id="PS00041">
    <property type="entry name" value="HTH_ARAC_FAMILY_1"/>
    <property type="match status" value="1"/>
</dbReference>
<dbReference type="Gene3D" id="3.30.70.270">
    <property type="match status" value="1"/>
</dbReference>
<dbReference type="InterPro" id="IPR009057">
    <property type="entry name" value="Homeodomain-like_sf"/>
</dbReference>
<protein>
    <submittedName>
        <fullName evidence="6">Diguanylate cyclase</fullName>
    </submittedName>
</protein>
<dbReference type="InterPro" id="IPR029787">
    <property type="entry name" value="Nucleotide_cyclase"/>
</dbReference>
<dbReference type="Proteomes" id="UP000683246">
    <property type="component" value="Chromosome"/>
</dbReference>
<sequence length="283" mass="32593">MVDKQLAERMQDAIDYIEEHLLEKITTEDISKSIYMSKSSFYNIFSSILGTTVKSYIRRRRLSLSAKDLIHSDESILNIALQYQYSTYESYSRAFKRLFGISPQQYRHENVYTNMFPRVVLTYHSYEGGNVVVNRQINKDAFLEQMGHIVNGFVLDIDIDAFDRINANYGYYTGDKVLVAIPKRINKVLKSYQLDVTATRINGDEFAVIIKDQTKEIVKAISADIIKAVEVEPFVFNDVKFNVTVSIGISDFTVDNHARVMKHANEAMLSAKNKGRNQYQLYD</sequence>
<dbReference type="PANTHER" id="PTHR47504">
    <property type="entry name" value="RIGHT ORIGIN-BINDING PROTEIN"/>
    <property type="match status" value="1"/>
</dbReference>
<dbReference type="InterPro" id="IPR018060">
    <property type="entry name" value="HTH_AraC"/>
</dbReference>
<organism evidence="6 7">
    <name type="scientific">Vallitalea pronyensis</name>
    <dbReference type="NCBI Taxonomy" id="1348613"/>
    <lineage>
        <taxon>Bacteria</taxon>
        <taxon>Bacillati</taxon>
        <taxon>Bacillota</taxon>
        <taxon>Clostridia</taxon>
        <taxon>Lachnospirales</taxon>
        <taxon>Vallitaleaceae</taxon>
        <taxon>Vallitalea</taxon>
    </lineage>
</organism>
<dbReference type="Gene3D" id="1.10.10.60">
    <property type="entry name" value="Homeodomain-like"/>
    <property type="match status" value="2"/>
</dbReference>
<dbReference type="InterPro" id="IPR043128">
    <property type="entry name" value="Rev_trsase/Diguanyl_cyclase"/>
</dbReference>
<feature type="domain" description="GGDEF" evidence="5">
    <location>
        <begin position="150"/>
        <end position="283"/>
    </location>
</feature>
<dbReference type="EMBL" id="CP058649">
    <property type="protein sequence ID" value="QUI23404.1"/>
    <property type="molecule type" value="Genomic_DNA"/>
</dbReference>
<evidence type="ECO:0000256" key="2">
    <source>
        <dbReference type="ARBA" id="ARBA00023125"/>
    </source>
</evidence>
<evidence type="ECO:0000313" key="7">
    <source>
        <dbReference type="Proteomes" id="UP000683246"/>
    </source>
</evidence>
<gene>
    <name evidence="6" type="ORF">HZI73_14400</name>
</gene>
<dbReference type="PANTHER" id="PTHR47504:SF5">
    <property type="entry name" value="RIGHT ORIGIN-BINDING PROTEIN"/>
    <property type="match status" value="1"/>
</dbReference>
<dbReference type="CDD" id="cd01949">
    <property type="entry name" value="GGDEF"/>
    <property type="match status" value="1"/>
</dbReference>
<dbReference type="GO" id="GO:0003700">
    <property type="term" value="F:DNA-binding transcription factor activity"/>
    <property type="evidence" value="ECO:0007669"/>
    <property type="project" value="InterPro"/>
</dbReference>
<keyword evidence="2" id="KW-0238">DNA-binding</keyword>
<dbReference type="SUPFAM" id="SSF46689">
    <property type="entry name" value="Homeodomain-like"/>
    <property type="match status" value="2"/>
</dbReference>
<dbReference type="PROSITE" id="PS50887">
    <property type="entry name" value="GGDEF"/>
    <property type="match status" value="1"/>
</dbReference>
<evidence type="ECO:0000256" key="1">
    <source>
        <dbReference type="ARBA" id="ARBA00023015"/>
    </source>
</evidence>
<evidence type="ECO:0000259" key="4">
    <source>
        <dbReference type="PROSITE" id="PS01124"/>
    </source>
</evidence>
<dbReference type="InterPro" id="IPR018062">
    <property type="entry name" value="HTH_AraC-typ_CS"/>
</dbReference>
<reference evidence="6" key="1">
    <citation type="submission" date="2020-07" db="EMBL/GenBank/DDBJ databases">
        <title>Vallitalea pronyensis genome.</title>
        <authorList>
            <person name="Postec A."/>
        </authorList>
    </citation>
    <scope>NUCLEOTIDE SEQUENCE</scope>
    <source>
        <strain evidence="6">FatNI3</strain>
    </source>
</reference>
<dbReference type="InterPro" id="IPR050959">
    <property type="entry name" value="MarA-like"/>
</dbReference>
<dbReference type="SUPFAM" id="SSF55073">
    <property type="entry name" value="Nucleotide cyclase"/>
    <property type="match status" value="1"/>
</dbReference>
<dbReference type="GO" id="GO:0043565">
    <property type="term" value="F:sequence-specific DNA binding"/>
    <property type="evidence" value="ECO:0007669"/>
    <property type="project" value="InterPro"/>
</dbReference>
<dbReference type="Pfam" id="PF12833">
    <property type="entry name" value="HTH_18"/>
    <property type="match status" value="1"/>
</dbReference>
<evidence type="ECO:0000313" key="6">
    <source>
        <dbReference type="EMBL" id="QUI23404.1"/>
    </source>
</evidence>
<dbReference type="InterPro" id="IPR000160">
    <property type="entry name" value="GGDEF_dom"/>
</dbReference>